<protein>
    <submittedName>
        <fullName evidence="1">Uncharacterized protein</fullName>
    </submittedName>
</protein>
<gene>
    <name evidence="1" type="ORF">FVB9532_03835</name>
</gene>
<accession>A0AC61YDW3</accession>
<name>A0AC61YDW3_9FLAO</name>
<reference evidence="1" key="1">
    <citation type="submission" date="2019-09" db="EMBL/GenBank/DDBJ databases">
        <authorList>
            <person name="Rodrigo-Torres L."/>
            <person name="Arahal R. D."/>
            <person name="Lucena T."/>
        </authorList>
    </citation>
    <scope>NUCLEOTIDE SEQUENCE</scope>
    <source>
        <strain evidence="1">ISS653</strain>
    </source>
</reference>
<keyword evidence="2" id="KW-1185">Reference proteome</keyword>
<dbReference type="EMBL" id="CABVMM010000024">
    <property type="protein sequence ID" value="VVV02535.1"/>
    <property type="molecule type" value="Genomic_DNA"/>
</dbReference>
<proteinExistence type="predicted"/>
<evidence type="ECO:0000313" key="2">
    <source>
        <dbReference type="Proteomes" id="UP000356253"/>
    </source>
</evidence>
<evidence type="ECO:0000313" key="1">
    <source>
        <dbReference type="EMBL" id="VVV02535.1"/>
    </source>
</evidence>
<comment type="caution">
    <text evidence="1">The sequence shown here is derived from an EMBL/GenBank/DDBJ whole genome shotgun (WGS) entry which is preliminary data.</text>
</comment>
<organism evidence="1 2">
    <name type="scientific">Mesonia oceanica</name>
    <dbReference type="NCBI Taxonomy" id="2687242"/>
    <lineage>
        <taxon>Bacteria</taxon>
        <taxon>Pseudomonadati</taxon>
        <taxon>Bacteroidota</taxon>
        <taxon>Flavobacteriia</taxon>
        <taxon>Flavobacteriales</taxon>
        <taxon>Flavobacteriaceae</taxon>
        <taxon>Mesonia</taxon>
    </lineage>
</organism>
<dbReference type="Proteomes" id="UP000356253">
    <property type="component" value="Unassembled WGS sequence"/>
</dbReference>
<sequence length="54" mass="6279">MGFDLLLKIDLYDCVVIFVSAHDEYMLKSFKHNTVSFLIKPINIEGLKFACRKL</sequence>